<dbReference type="AlphaFoldDB" id="A0A7S4KBV7"/>
<evidence type="ECO:0000313" key="5">
    <source>
        <dbReference type="EMBL" id="CAE2290081.1"/>
    </source>
</evidence>
<name>A0A7S4KBV7_9STRA</name>
<reference evidence="5" key="1">
    <citation type="submission" date="2021-01" db="EMBL/GenBank/DDBJ databases">
        <authorList>
            <person name="Corre E."/>
            <person name="Pelletier E."/>
            <person name="Niang G."/>
            <person name="Scheremetjew M."/>
            <person name="Finn R."/>
            <person name="Kale V."/>
            <person name="Holt S."/>
            <person name="Cochrane G."/>
            <person name="Meng A."/>
            <person name="Brown T."/>
            <person name="Cohen L."/>
        </authorList>
    </citation>
    <scope>NUCLEOTIDE SEQUENCE</scope>
    <source>
        <strain evidence="5">Isolate 1302-5</strain>
    </source>
</reference>
<dbReference type="InterPro" id="IPR050117">
    <property type="entry name" value="MAPK"/>
</dbReference>
<evidence type="ECO:0000256" key="2">
    <source>
        <dbReference type="ARBA" id="ARBA00022840"/>
    </source>
</evidence>
<feature type="domain" description="Protein kinase" evidence="4">
    <location>
        <begin position="1"/>
        <end position="144"/>
    </location>
</feature>
<dbReference type="GO" id="GO:0004672">
    <property type="term" value="F:protein kinase activity"/>
    <property type="evidence" value="ECO:0007669"/>
    <property type="project" value="InterPro"/>
</dbReference>
<sequence>MFLTRNTKGDFSCPNITSQRQAVDVWSVGCIFAEIITRKPFFQGKNPQHQLSLIVEVVGCPPASELDFASHIPVARDIIERARDKHQEAGRKSTSTSGRGSTGRLRNRLPSGASPEALDLLSKMLVVKPEDRLTVEQALEHPYLKDLHSQMEEPSCIHPFDGSFEEPITPKGCSLDDNIRRMMIEEMEKLQQGAATSHQEITNAKTASTSASS</sequence>
<dbReference type="PROSITE" id="PS50011">
    <property type="entry name" value="PROTEIN_KINASE_DOM"/>
    <property type="match status" value="1"/>
</dbReference>
<feature type="compositionally biased region" description="Polar residues" evidence="3">
    <location>
        <begin position="193"/>
        <end position="205"/>
    </location>
</feature>
<accession>A0A7S4KBV7</accession>
<organism evidence="5">
    <name type="scientific">Odontella aurita</name>
    <dbReference type="NCBI Taxonomy" id="265563"/>
    <lineage>
        <taxon>Eukaryota</taxon>
        <taxon>Sar</taxon>
        <taxon>Stramenopiles</taxon>
        <taxon>Ochrophyta</taxon>
        <taxon>Bacillariophyta</taxon>
        <taxon>Mediophyceae</taxon>
        <taxon>Biddulphiophycidae</taxon>
        <taxon>Eupodiscales</taxon>
        <taxon>Odontellaceae</taxon>
        <taxon>Odontella</taxon>
    </lineage>
</organism>
<dbReference type="PANTHER" id="PTHR24055">
    <property type="entry name" value="MITOGEN-ACTIVATED PROTEIN KINASE"/>
    <property type="match status" value="1"/>
</dbReference>
<dbReference type="SUPFAM" id="SSF56112">
    <property type="entry name" value="Protein kinase-like (PK-like)"/>
    <property type="match status" value="1"/>
</dbReference>
<dbReference type="Gene3D" id="1.10.510.10">
    <property type="entry name" value="Transferase(Phosphotransferase) domain 1"/>
    <property type="match status" value="1"/>
</dbReference>
<dbReference type="EMBL" id="HBKQ01062552">
    <property type="protein sequence ID" value="CAE2290081.1"/>
    <property type="molecule type" value="Transcribed_RNA"/>
</dbReference>
<dbReference type="InterPro" id="IPR000719">
    <property type="entry name" value="Prot_kinase_dom"/>
</dbReference>
<dbReference type="InterPro" id="IPR011009">
    <property type="entry name" value="Kinase-like_dom_sf"/>
</dbReference>
<keyword evidence="1" id="KW-0547">Nucleotide-binding</keyword>
<proteinExistence type="predicted"/>
<evidence type="ECO:0000256" key="1">
    <source>
        <dbReference type="ARBA" id="ARBA00022741"/>
    </source>
</evidence>
<gene>
    <name evidence="5" type="ORF">OAUR00152_LOCUS42647</name>
</gene>
<feature type="compositionally biased region" description="Low complexity" evidence="3">
    <location>
        <begin position="92"/>
        <end position="104"/>
    </location>
</feature>
<feature type="region of interest" description="Disordered" evidence="3">
    <location>
        <begin position="83"/>
        <end position="114"/>
    </location>
</feature>
<evidence type="ECO:0000259" key="4">
    <source>
        <dbReference type="PROSITE" id="PS50011"/>
    </source>
</evidence>
<evidence type="ECO:0000256" key="3">
    <source>
        <dbReference type="SAM" id="MobiDB-lite"/>
    </source>
</evidence>
<feature type="region of interest" description="Disordered" evidence="3">
    <location>
        <begin position="191"/>
        <end position="213"/>
    </location>
</feature>
<protein>
    <recommendedName>
        <fullName evidence="4">Protein kinase domain-containing protein</fullName>
    </recommendedName>
</protein>
<keyword evidence="2" id="KW-0067">ATP-binding</keyword>
<dbReference type="GO" id="GO:0005524">
    <property type="term" value="F:ATP binding"/>
    <property type="evidence" value="ECO:0007669"/>
    <property type="project" value="UniProtKB-KW"/>
</dbReference>
<dbReference type="Pfam" id="PF00069">
    <property type="entry name" value="Pkinase"/>
    <property type="match status" value="1"/>
</dbReference>